<name>A0ABP7JK57_9ACTN</name>
<accession>A0ABP7JK57</accession>
<protein>
    <submittedName>
        <fullName evidence="1">Uncharacterized protein</fullName>
    </submittedName>
</protein>
<dbReference type="Proteomes" id="UP001500888">
    <property type="component" value="Unassembled WGS sequence"/>
</dbReference>
<keyword evidence="2" id="KW-1185">Reference proteome</keyword>
<evidence type="ECO:0000313" key="2">
    <source>
        <dbReference type="Proteomes" id="UP001500888"/>
    </source>
</evidence>
<evidence type="ECO:0000313" key="1">
    <source>
        <dbReference type="EMBL" id="GAA3846911.1"/>
    </source>
</evidence>
<proteinExistence type="predicted"/>
<dbReference type="EMBL" id="BAAAZR010000066">
    <property type="protein sequence ID" value="GAA3846911.1"/>
    <property type="molecule type" value="Genomic_DNA"/>
</dbReference>
<comment type="caution">
    <text evidence="1">The sequence shown here is derived from an EMBL/GenBank/DDBJ whole genome shotgun (WGS) entry which is preliminary data.</text>
</comment>
<sequence>MRPGTRRASCLFEPALICETFLRGVVARAHRIKAVNLRGQASKQAIKIPTCGRVHHRYL</sequence>
<organism evidence="1 2">
    <name type="scientific">Sphaerisporangium flaviroseum</name>
    <dbReference type="NCBI Taxonomy" id="509199"/>
    <lineage>
        <taxon>Bacteria</taxon>
        <taxon>Bacillati</taxon>
        <taxon>Actinomycetota</taxon>
        <taxon>Actinomycetes</taxon>
        <taxon>Streptosporangiales</taxon>
        <taxon>Streptosporangiaceae</taxon>
        <taxon>Sphaerisporangium</taxon>
    </lineage>
</organism>
<gene>
    <name evidence="1" type="ORF">GCM10022226_83190</name>
</gene>
<reference evidence="2" key="1">
    <citation type="journal article" date="2019" name="Int. J. Syst. Evol. Microbiol.">
        <title>The Global Catalogue of Microorganisms (GCM) 10K type strain sequencing project: providing services to taxonomists for standard genome sequencing and annotation.</title>
        <authorList>
            <consortium name="The Broad Institute Genomics Platform"/>
            <consortium name="The Broad Institute Genome Sequencing Center for Infectious Disease"/>
            <person name="Wu L."/>
            <person name="Ma J."/>
        </authorList>
    </citation>
    <scope>NUCLEOTIDE SEQUENCE [LARGE SCALE GENOMIC DNA]</scope>
    <source>
        <strain evidence="2">JCM 16908</strain>
    </source>
</reference>